<accession>A0A5J4R5R4</accession>
<evidence type="ECO:0000256" key="1">
    <source>
        <dbReference type="ARBA" id="ARBA00009809"/>
    </source>
</evidence>
<name>A0A5J4R5R4_9ZZZZ</name>
<comment type="similarity">
    <text evidence="1">Belongs to the glycosyl hydrolase 35 family.</text>
</comment>
<sequence>MKKLVLLFTALLISEVAFSQSEYTISISENPKAITHKLDRLGGVNPTGNTIDFNSYYMQMNNKPFIPIMGEVHYSRLPHTYWEEEILKMKSGGINVIATYVFWNIHEWKEGVFDWSGNKNLREFLLLCQKHNMFTLVRVGPFCHGEIRNGGLPDWIYGRAFEVRSNNEGYLFYVKRLYHNIAQQLQNLYYKDGGTLIGIQLENELQHSASPWAFAYAGNDSEYTAANYDAEITQIGVAAQDRASVYARLGVEHLATLKKIATQEGIIVPLYTVTGWGNAAVLEDEAIPVTAAYPYPFWAKPSRSNLFLFKNIQKNPDYKPVRYNGEKYPSFCAEMGAGIQITYPRRPRVPAEAAEALMLRSLGSGANGIGYYMYHGGLTPQQEGGVFLSDEPMAVPKISYDFQAPLGEYGKARDSYFSLRIIHLFAENFAEQLAPMGVILPQNVEDNKPENRETLRFAVRSNGKSGFIFMHNFQDHDERIDQAITGLNISLSDGSIRFPSFTLKRNNSVIFPFNMLMSNGLLKYATVQPLAVTRTNGKQHYFFYAHDGIMPEYVLDKNTVKKVYGKKIQRNGNIHIQAEIGLLGSFTMVDRDGNEVIITTLTRKQALGFNQWEKGYCITDAVLLQDKTKIQLQSRSNKMIIVLPSEAKPDWGKNKPVMKKQGIFTEYTIELPVVKVRFEEKEVSKQRYIFNMKKEEFTENLSDIILDIDYVGDTGAAFIDGKMINDNLYYGNHWQLGLKQYAGELDEKGMSFYFKPMRKDASYLIDFEKEKVPVFDNNTICKVENINVIPEYSIHFEMNP</sequence>
<dbReference type="Gene3D" id="3.20.20.80">
    <property type="entry name" value="Glycosidases"/>
    <property type="match status" value="1"/>
</dbReference>
<dbReference type="InterPro" id="IPR001944">
    <property type="entry name" value="Glycoside_Hdrlase_35"/>
</dbReference>
<comment type="caution">
    <text evidence="3">The sequence shown here is derived from an EMBL/GenBank/DDBJ whole genome shotgun (WGS) entry which is preliminary data.</text>
</comment>
<feature type="domain" description="Glycoside hydrolase 35 catalytic" evidence="2">
    <location>
        <begin position="59"/>
        <end position="423"/>
    </location>
</feature>
<dbReference type="SUPFAM" id="SSF51445">
    <property type="entry name" value="(Trans)glycosidases"/>
    <property type="match status" value="1"/>
</dbReference>
<dbReference type="PANTHER" id="PTHR23421">
    <property type="entry name" value="BETA-GALACTOSIDASE RELATED"/>
    <property type="match status" value="1"/>
</dbReference>
<proteinExistence type="inferred from homology"/>
<dbReference type="InterPro" id="IPR031330">
    <property type="entry name" value="Gly_Hdrlase_35_cat"/>
</dbReference>
<gene>
    <name evidence="3" type="ORF">EZS27_022492</name>
</gene>
<dbReference type="PRINTS" id="PR00742">
    <property type="entry name" value="GLHYDRLASE35"/>
</dbReference>
<organism evidence="3">
    <name type="scientific">termite gut metagenome</name>
    <dbReference type="NCBI Taxonomy" id="433724"/>
    <lineage>
        <taxon>unclassified sequences</taxon>
        <taxon>metagenomes</taxon>
        <taxon>organismal metagenomes</taxon>
    </lineage>
</organism>
<reference evidence="3" key="1">
    <citation type="submission" date="2019-03" db="EMBL/GenBank/DDBJ databases">
        <title>Single cell metagenomics reveals metabolic interactions within the superorganism composed of flagellate Streblomastix strix and complex community of Bacteroidetes bacteria on its surface.</title>
        <authorList>
            <person name="Treitli S.C."/>
            <person name="Kolisko M."/>
            <person name="Husnik F."/>
            <person name="Keeling P."/>
            <person name="Hampl V."/>
        </authorList>
    </citation>
    <scope>NUCLEOTIDE SEQUENCE</scope>
    <source>
        <strain evidence="3">STM</strain>
    </source>
</reference>
<dbReference type="Pfam" id="PF01301">
    <property type="entry name" value="Glyco_hydro_35"/>
    <property type="match status" value="1"/>
</dbReference>
<dbReference type="GO" id="GO:0005975">
    <property type="term" value="P:carbohydrate metabolic process"/>
    <property type="evidence" value="ECO:0007669"/>
    <property type="project" value="InterPro"/>
</dbReference>
<protein>
    <submittedName>
        <fullName evidence="3">Beta-galactosidase</fullName>
        <ecNumber evidence="3">3.2.1.23</ecNumber>
    </submittedName>
</protein>
<dbReference type="InterPro" id="IPR017853">
    <property type="entry name" value="GH"/>
</dbReference>
<dbReference type="EMBL" id="SNRY01001787">
    <property type="protein sequence ID" value="KAA6328634.1"/>
    <property type="molecule type" value="Genomic_DNA"/>
</dbReference>
<dbReference type="AlphaFoldDB" id="A0A5J4R5R4"/>
<dbReference type="EC" id="3.2.1.23" evidence="3"/>
<keyword evidence="3" id="KW-0378">Hydrolase</keyword>
<dbReference type="Gene3D" id="2.102.20.10">
    <property type="entry name" value="Beta-galactosidase, domain 2"/>
    <property type="match status" value="1"/>
</dbReference>
<evidence type="ECO:0000313" key="3">
    <source>
        <dbReference type="EMBL" id="KAA6328634.1"/>
    </source>
</evidence>
<keyword evidence="3" id="KW-0326">Glycosidase</keyword>
<dbReference type="InterPro" id="IPR037110">
    <property type="entry name" value="Betagal_dom2_sf"/>
</dbReference>
<dbReference type="GO" id="GO:0004565">
    <property type="term" value="F:beta-galactosidase activity"/>
    <property type="evidence" value="ECO:0007669"/>
    <property type="project" value="UniProtKB-EC"/>
</dbReference>
<evidence type="ECO:0000259" key="2">
    <source>
        <dbReference type="Pfam" id="PF01301"/>
    </source>
</evidence>